<dbReference type="SUPFAM" id="SSF51735">
    <property type="entry name" value="NAD(P)-binding Rossmann-fold domains"/>
    <property type="match status" value="1"/>
</dbReference>
<comment type="caution">
    <text evidence="3">The sequence shown here is derived from an EMBL/GenBank/DDBJ whole genome shotgun (WGS) entry which is preliminary data.</text>
</comment>
<evidence type="ECO:0000259" key="2">
    <source>
        <dbReference type="Pfam" id="PF13460"/>
    </source>
</evidence>
<keyword evidence="1" id="KW-1133">Transmembrane helix</keyword>
<gene>
    <name evidence="3" type="ORF">FLP08_00025</name>
</gene>
<keyword evidence="1" id="KW-0812">Transmembrane</keyword>
<dbReference type="Gene3D" id="3.40.50.720">
    <property type="entry name" value="NAD(P)-binding Rossmann-like Domain"/>
    <property type="match status" value="1"/>
</dbReference>
<feature type="transmembrane region" description="Helical" evidence="1">
    <location>
        <begin position="118"/>
        <end position="135"/>
    </location>
</feature>
<dbReference type="PANTHER" id="PTHR43355">
    <property type="entry name" value="FLAVIN REDUCTASE (NADPH)"/>
    <property type="match status" value="1"/>
</dbReference>
<feature type="domain" description="NAD(P)-binding" evidence="2">
    <location>
        <begin position="8"/>
        <end position="199"/>
    </location>
</feature>
<dbReference type="InterPro" id="IPR036291">
    <property type="entry name" value="NAD(P)-bd_dom_sf"/>
</dbReference>
<dbReference type="InterPro" id="IPR051606">
    <property type="entry name" value="Polyketide_Oxido-like"/>
</dbReference>
<reference evidence="3 4" key="1">
    <citation type="submission" date="2019-07" db="EMBL/GenBank/DDBJ databases">
        <title>Gramella aestuarii sp. nov., isolated from a tidal flat, and emended description of Gramella echinicola.</title>
        <authorList>
            <person name="Liu L."/>
        </authorList>
    </citation>
    <scope>NUCLEOTIDE SEQUENCE [LARGE SCALE GENOMIC DNA]</scope>
    <source>
        <strain evidence="3 4">BS12</strain>
    </source>
</reference>
<dbReference type="InterPro" id="IPR016040">
    <property type="entry name" value="NAD(P)-bd_dom"/>
</dbReference>
<protein>
    <submittedName>
        <fullName evidence="3">SDR family oxidoreductase</fullName>
    </submittedName>
</protein>
<evidence type="ECO:0000313" key="4">
    <source>
        <dbReference type="Proteomes" id="UP000460416"/>
    </source>
</evidence>
<dbReference type="PANTHER" id="PTHR43355:SF2">
    <property type="entry name" value="FLAVIN REDUCTASE (NADPH)"/>
    <property type="match status" value="1"/>
</dbReference>
<evidence type="ECO:0000313" key="3">
    <source>
        <dbReference type="EMBL" id="MUP40946.1"/>
    </source>
</evidence>
<dbReference type="CDD" id="cd05244">
    <property type="entry name" value="BVR-B_like_SDR_a"/>
    <property type="match status" value="1"/>
</dbReference>
<dbReference type="RefSeq" id="WP_156272764.1">
    <property type="nucleotide sequence ID" value="NZ_BAABGI010000005.1"/>
</dbReference>
<name>A0A7M4C1K6_9FLAO</name>
<dbReference type="GO" id="GO:0042602">
    <property type="term" value="F:riboflavin reductase (NADPH) activity"/>
    <property type="evidence" value="ECO:0007669"/>
    <property type="project" value="TreeGrafter"/>
</dbReference>
<keyword evidence="1" id="KW-0472">Membrane</keyword>
<dbReference type="GO" id="GO:0004074">
    <property type="term" value="F:biliverdin reductase [NAD(P)H] activity"/>
    <property type="evidence" value="ECO:0007669"/>
    <property type="project" value="TreeGrafter"/>
</dbReference>
<proteinExistence type="predicted"/>
<dbReference type="OrthoDB" id="9803892at2"/>
<evidence type="ECO:0000256" key="1">
    <source>
        <dbReference type="SAM" id="Phobius"/>
    </source>
</evidence>
<dbReference type="AlphaFoldDB" id="A0A7M4C1K6"/>
<sequence length="211" mass="24121">MENILIIGGTGKTGRELIKQALEKDYFVTALVRRPEKLKIDHPRLNIEKGDVLIPETFGNAFKGQDAVLSALGHKKFIIKTSILSEGTKNVIAEMKRQHIKRFICITSLGINESRYKLGLYYTLFVIPFILYFYFSDKAKQEKIIKKSGLDWTIVRPGHFIGGKRTGKYKHGEDIGHYILTRVISRTDVADFMLKQINDNSYLHKTPGISY</sequence>
<accession>A0A7M4C1K6</accession>
<dbReference type="EMBL" id="VJVW01000001">
    <property type="protein sequence ID" value="MUP40946.1"/>
    <property type="molecule type" value="Genomic_DNA"/>
</dbReference>
<organism evidence="3 4">
    <name type="scientific">Christiangramia aestuarii</name>
    <dbReference type="NCBI Taxonomy" id="1028746"/>
    <lineage>
        <taxon>Bacteria</taxon>
        <taxon>Pseudomonadati</taxon>
        <taxon>Bacteroidota</taxon>
        <taxon>Flavobacteriia</taxon>
        <taxon>Flavobacteriales</taxon>
        <taxon>Flavobacteriaceae</taxon>
        <taxon>Christiangramia</taxon>
    </lineage>
</organism>
<dbReference type="Proteomes" id="UP000460416">
    <property type="component" value="Unassembled WGS sequence"/>
</dbReference>
<keyword evidence="4" id="KW-1185">Reference proteome</keyword>
<dbReference type="Pfam" id="PF13460">
    <property type="entry name" value="NAD_binding_10"/>
    <property type="match status" value="1"/>
</dbReference>